<evidence type="ECO:0000256" key="2">
    <source>
        <dbReference type="SAM" id="Coils"/>
    </source>
</evidence>
<comment type="similarity">
    <text evidence="1">Belongs to the formin-like family. Class-II subfamily.</text>
</comment>
<evidence type="ECO:0000313" key="5">
    <source>
        <dbReference type="Proteomes" id="UP000323506"/>
    </source>
</evidence>
<dbReference type="PANTHER" id="PTHR45733">
    <property type="entry name" value="FORMIN-J"/>
    <property type="match status" value="1"/>
</dbReference>
<dbReference type="InterPro" id="IPR015425">
    <property type="entry name" value="FH2_Formin"/>
</dbReference>
<dbReference type="PROSITE" id="PS51444">
    <property type="entry name" value="FH2"/>
    <property type="match status" value="1"/>
</dbReference>
<organism evidence="4 5">
    <name type="scientific">Gossypium darwinii</name>
    <name type="common">Darwin's cotton</name>
    <name type="synonym">Gossypium barbadense var. darwinii</name>
    <dbReference type="NCBI Taxonomy" id="34276"/>
    <lineage>
        <taxon>Eukaryota</taxon>
        <taxon>Viridiplantae</taxon>
        <taxon>Streptophyta</taxon>
        <taxon>Embryophyta</taxon>
        <taxon>Tracheophyta</taxon>
        <taxon>Spermatophyta</taxon>
        <taxon>Magnoliopsida</taxon>
        <taxon>eudicotyledons</taxon>
        <taxon>Gunneridae</taxon>
        <taxon>Pentapetalae</taxon>
        <taxon>rosids</taxon>
        <taxon>malvids</taxon>
        <taxon>Malvales</taxon>
        <taxon>Malvaceae</taxon>
        <taxon>Malvoideae</taxon>
        <taxon>Gossypium</taxon>
    </lineage>
</organism>
<dbReference type="EMBL" id="CM017692">
    <property type="protein sequence ID" value="TYH19601.1"/>
    <property type="molecule type" value="Genomic_DNA"/>
</dbReference>
<feature type="domain" description="FH2" evidence="3">
    <location>
        <begin position="1"/>
        <end position="244"/>
    </location>
</feature>
<dbReference type="SUPFAM" id="SSF101447">
    <property type="entry name" value="Formin homology 2 domain (FH2 domain)"/>
    <property type="match status" value="1"/>
</dbReference>
<dbReference type="PANTHER" id="PTHR45733:SF10">
    <property type="entry name" value="FORMIN-LIKE PROTEIN 15A-RELATED"/>
    <property type="match status" value="1"/>
</dbReference>
<dbReference type="Pfam" id="PF02181">
    <property type="entry name" value="FH2"/>
    <property type="match status" value="1"/>
</dbReference>
<dbReference type="Gene3D" id="1.20.58.2220">
    <property type="entry name" value="Formin, FH2 domain"/>
    <property type="match status" value="1"/>
</dbReference>
<proteinExistence type="inferred from homology"/>
<dbReference type="Proteomes" id="UP000323506">
    <property type="component" value="Chromosome A05"/>
</dbReference>
<keyword evidence="2" id="KW-0175">Coiled coil</keyword>
<evidence type="ECO:0000256" key="1">
    <source>
        <dbReference type="ARBA" id="ARBA00006468"/>
    </source>
</evidence>
<dbReference type="InterPro" id="IPR051144">
    <property type="entry name" value="Formin_homology_domain"/>
</dbReference>
<gene>
    <name evidence="4" type="ORF">ES288_A05G364600v1</name>
</gene>
<sequence length="244" mass="27765">MGTQEKSQGNSNSLQYFLELMKVPRVESKIRVFCFKIQFRTQVSEFKRSLNTVNYMQILHVIRYIINVVDDGSVYSFLSYNFCIGYIGNTLNQGTARGAAVGFKLDSLLKLTDTRASTSRMTLKHLSLQGLVLAAKKPALLDFHLDFVSLEAATKIQLKALAEEMQAIIKGLEKVKQELAALENDGPVSEVFHKEKPTTLDCSPRTICRRHIMAGSYLYKCIWEALQQRIRMILINMQLTPYML</sequence>
<evidence type="ECO:0000259" key="3">
    <source>
        <dbReference type="PROSITE" id="PS51444"/>
    </source>
</evidence>
<dbReference type="AlphaFoldDB" id="A0A5D2GN91"/>
<evidence type="ECO:0000313" key="4">
    <source>
        <dbReference type="EMBL" id="TYH19601.1"/>
    </source>
</evidence>
<keyword evidence="5" id="KW-1185">Reference proteome</keyword>
<reference evidence="4 5" key="1">
    <citation type="submission" date="2019-06" db="EMBL/GenBank/DDBJ databases">
        <title>WGS assembly of Gossypium darwinii.</title>
        <authorList>
            <person name="Chen Z.J."/>
            <person name="Sreedasyam A."/>
            <person name="Ando A."/>
            <person name="Song Q."/>
            <person name="De L."/>
            <person name="Hulse-Kemp A."/>
            <person name="Ding M."/>
            <person name="Ye W."/>
            <person name="Kirkbride R."/>
            <person name="Jenkins J."/>
            <person name="Plott C."/>
            <person name="Lovell J."/>
            <person name="Lin Y.-M."/>
            <person name="Vaughn R."/>
            <person name="Liu B."/>
            <person name="Li W."/>
            <person name="Simpson S."/>
            <person name="Scheffler B."/>
            <person name="Saski C."/>
            <person name="Grover C."/>
            <person name="Hu G."/>
            <person name="Conover J."/>
            <person name="Carlson J."/>
            <person name="Shu S."/>
            <person name="Boston L."/>
            <person name="Williams M."/>
            <person name="Peterson D."/>
            <person name="Mcgee K."/>
            <person name="Jones D."/>
            <person name="Wendel J."/>
            <person name="Stelly D."/>
            <person name="Grimwood J."/>
            <person name="Schmutz J."/>
        </authorList>
    </citation>
    <scope>NUCLEOTIDE SEQUENCE [LARGE SCALE GENOMIC DNA]</scope>
    <source>
        <strain evidence="4">1808015.09</strain>
    </source>
</reference>
<name>A0A5D2GN91_GOSDA</name>
<accession>A0A5D2GN91</accession>
<dbReference type="InterPro" id="IPR042201">
    <property type="entry name" value="FH2_Formin_sf"/>
</dbReference>
<protein>
    <recommendedName>
        <fullName evidence="3">FH2 domain-containing protein</fullName>
    </recommendedName>
</protein>
<feature type="coiled-coil region" evidence="2">
    <location>
        <begin position="158"/>
        <end position="185"/>
    </location>
</feature>